<keyword evidence="3" id="KW-1185">Reference proteome</keyword>
<dbReference type="OrthoDB" id="3257641at2"/>
<sequence>MEDEPTANTPEADTAPWHPEIPVWALICGRVMMALFLGFCLSLITGIWSTLTQPGLSLGRVAAFAATAAAVRELLDAAAARLIMHARRTDDPEGIPLTIAAVICPAVAAATAATLLAPDSLIPLTLMTWAFYVVVIITLDQPWDTSHRHTDMMERGRQVRLMTRTHFSEEIQEGRLNLSEIDDEGYYVDENGRRIKDGR</sequence>
<proteinExistence type="predicted"/>
<dbReference type="Proteomes" id="UP000065220">
    <property type="component" value="Chromosome"/>
</dbReference>
<protein>
    <submittedName>
        <fullName evidence="2">Uncharacterized protein</fullName>
    </submittedName>
</protein>
<dbReference type="AlphaFoldDB" id="A0A0X8JGD9"/>
<dbReference type="EMBL" id="CP014228">
    <property type="protein sequence ID" value="AMD88374.1"/>
    <property type="molecule type" value="Genomic_DNA"/>
</dbReference>
<organism evidence="2 3">
    <name type="scientific">Actinomyces radicidentis</name>
    <dbReference type="NCBI Taxonomy" id="111015"/>
    <lineage>
        <taxon>Bacteria</taxon>
        <taxon>Bacillati</taxon>
        <taxon>Actinomycetota</taxon>
        <taxon>Actinomycetes</taxon>
        <taxon>Actinomycetales</taxon>
        <taxon>Actinomycetaceae</taxon>
        <taxon>Actinomyces</taxon>
    </lineage>
</organism>
<evidence type="ECO:0000313" key="3">
    <source>
        <dbReference type="Proteomes" id="UP000065220"/>
    </source>
</evidence>
<dbReference type="KEGG" id="ard:AXF14_02150"/>
<keyword evidence="1" id="KW-0472">Membrane</keyword>
<feature type="transmembrane region" description="Helical" evidence="1">
    <location>
        <begin position="121"/>
        <end position="139"/>
    </location>
</feature>
<feature type="transmembrane region" description="Helical" evidence="1">
    <location>
        <begin position="95"/>
        <end position="115"/>
    </location>
</feature>
<dbReference type="RefSeq" id="WP_067943921.1">
    <property type="nucleotide sequence ID" value="NZ_CP014228.1"/>
</dbReference>
<reference evidence="3" key="1">
    <citation type="submission" date="2016-02" db="EMBL/GenBank/DDBJ databases">
        <authorList>
            <person name="Holder M.E."/>
            <person name="Ajami N.J."/>
            <person name="Petrosino J.F."/>
        </authorList>
    </citation>
    <scope>NUCLEOTIDE SEQUENCE [LARGE SCALE GENOMIC DNA]</scope>
    <source>
        <strain evidence="3">CCUG 36733</strain>
    </source>
</reference>
<keyword evidence="1" id="KW-1133">Transmembrane helix</keyword>
<accession>A0A0X8JGD9</accession>
<keyword evidence="1" id="KW-0812">Transmembrane</keyword>
<evidence type="ECO:0000313" key="2">
    <source>
        <dbReference type="EMBL" id="AMD88374.1"/>
    </source>
</evidence>
<evidence type="ECO:0000256" key="1">
    <source>
        <dbReference type="SAM" id="Phobius"/>
    </source>
</evidence>
<feature type="transmembrane region" description="Helical" evidence="1">
    <location>
        <begin position="31"/>
        <end position="51"/>
    </location>
</feature>
<dbReference type="STRING" id="111015.AXF14_02150"/>
<name>A0A0X8JGD9_ACTRD</name>
<gene>
    <name evidence="2" type="ORF">AXF14_02150</name>
</gene>